<evidence type="ECO:0000313" key="6">
    <source>
        <dbReference type="Proteomes" id="UP000482800"/>
    </source>
</evidence>
<evidence type="ECO:0000259" key="4">
    <source>
        <dbReference type="PROSITE" id="PS50932"/>
    </source>
</evidence>
<dbReference type="Gene3D" id="3.40.50.2300">
    <property type="match status" value="2"/>
</dbReference>
<accession>A0A6V8K0G3</accession>
<dbReference type="InterPro" id="IPR000843">
    <property type="entry name" value="HTH_LacI"/>
</dbReference>
<dbReference type="GO" id="GO:0003700">
    <property type="term" value="F:DNA-binding transcription factor activity"/>
    <property type="evidence" value="ECO:0007669"/>
    <property type="project" value="TreeGrafter"/>
</dbReference>
<dbReference type="InterPro" id="IPR010982">
    <property type="entry name" value="Lambda_DNA-bd_dom_sf"/>
</dbReference>
<keyword evidence="3" id="KW-0804">Transcription</keyword>
<keyword evidence="2" id="KW-0238">DNA-binding</keyword>
<keyword evidence="6" id="KW-1185">Reference proteome</keyword>
<dbReference type="GO" id="GO:0000976">
    <property type="term" value="F:transcription cis-regulatory region binding"/>
    <property type="evidence" value="ECO:0007669"/>
    <property type="project" value="TreeGrafter"/>
</dbReference>
<dbReference type="Gene3D" id="1.10.260.40">
    <property type="entry name" value="lambda repressor-like DNA-binding domains"/>
    <property type="match status" value="1"/>
</dbReference>
<dbReference type="CDD" id="cd06267">
    <property type="entry name" value="PBP1_LacI_sugar_binding-like"/>
    <property type="match status" value="1"/>
</dbReference>
<dbReference type="CDD" id="cd01392">
    <property type="entry name" value="HTH_LacI"/>
    <property type="match status" value="1"/>
</dbReference>
<gene>
    <name evidence="5" type="ORF">Phou_000110</name>
</gene>
<dbReference type="PROSITE" id="PS50932">
    <property type="entry name" value="HTH_LACI_2"/>
    <property type="match status" value="1"/>
</dbReference>
<sequence length="325" mass="33152">MPPTLDDVARAAGVSRSTASRVLAGYGPASPAARDRVRAAADQLGYAPDQVARALVTGAGYRLVVAIAGASPAVLDDPYVDRVVRSAAATGAPHDVGVSLVWLPLDDPAPLLRRLAEDRGVRGLVIANTTDAVLAALPPALAGRVASIGVGSREIPSFDVDNGGATTAMIHHLYAAGRRRVAMVTGPRWMPCTQRPIDAYRDAAGEAGMPVRLVPGDFTAASGRAAAARILDRWPDTDAVFATSDAMALGAIAALRARGLDVPGDVAVAGFDDIPFAALSLPSLTTATHPVERIAAGAATAVIAGARTSPPVTAYASHVVARETA</sequence>
<dbReference type="EMBL" id="BLPF01000001">
    <property type="protein sequence ID" value="GFJ75831.1"/>
    <property type="molecule type" value="Genomic_DNA"/>
</dbReference>
<dbReference type="PANTHER" id="PTHR30146">
    <property type="entry name" value="LACI-RELATED TRANSCRIPTIONAL REPRESSOR"/>
    <property type="match status" value="1"/>
</dbReference>
<evidence type="ECO:0000256" key="3">
    <source>
        <dbReference type="ARBA" id="ARBA00023163"/>
    </source>
</evidence>
<organism evidence="5 6">
    <name type="scientific">Phytohabitans houttuyneae</name>
    <dbReference type="NCBI Taxonomy" id="1076126"/>
    <lineage>
        <taxon>Bacteria</taxon>
        <taxon>Bacillati</taxon>
        <taxon>Actinomycetota</taxon>
        <taxon>Actinomycetes</taxon>
        <taxon>Micromonosporales</taxon>
        <taxon>Micromonosporaceae</taxon>
    </lineage>
</organism>
<evidence type="ECO:0000256" key="2">
    <source>
        <dbReference type="ARBA" id="ARBA00023125"/>
    </source>
</evidence>
<dbReference type="PROSITE" id="PS00356">
    <property type="entry name" value="HTH_LACI_1"/>
    <property type="match status" value="1"/>
</dbReference>
<proteinExistence type="predicted"/>
<dbReference type="RefSeq" id="WP_246273085.1">
    <property type="nucleotide sequence ID" value="NZ_BAABGO010000007.1"/>
</dbReference>
<feature type="domain" description="HTH lacI-type" evidence="4">
    <location>
        <begin position="3"/>
        <end position="57"/>
    </location>
</feature>
<dbReference type="SUPFAM" id="SSF53822">
    <property type="entry name" value="Periplasmic binding protein-like I"/>
    <property type="match status" value="1"/>
</dbReference>
<dbReference type="InterPro" id="IPR028082">
    <property type="entry name" value="Peripla_BP_I"/>
</dbReference>
<keyword evidence="1" id="KW-0805">Transcription regulation</keyword>
<dbReference type="Pfam" id="PF00356">
    <property type="entry name" value="LacI"/>
    <property type="match status" value="1"/>
</dbReference>
<reference evidence="5 6" key="1">
    <citation type="submission" date="2020-03" db="EMBL/GenBank/DDBJ databases">
        <title>Whole genome shotgun sequence of Phytohabitans houttuyneae NBRC 108639.</title>
        <authorList>
            <person name="Komaki H."/>
            <person name="Tamura T."/>
        </authorList>
    </citation>
    <scope>NUCLEOTIDE SEQUENCE [LARGE SCALE GENOMIC DNA]</scope>
    <source>
        <strain evidence="5 6">NBRC 108639</strain>
    </source>
</reference>
<comment type="caution">
    <text evidence="5">The sequence shown here is derived from an EMBL/GenBank/DDBJ whole genome shotgun (WGS) entry which is preliminary data.</text>
</comment>
<evidence type="ECO:0000313" key="5">
    <source>
        <dbReference type="EMBL" id="GFJ75831.1"/>
    </source>
</evidence>
<dbReference type="SMART" id="SM00354">
    <property type="entry name" value="HTH_LACI"/>
    <property type="match status" value="1"/>
</dbReference>
<reference evidence="5 6" key="2">
    <citation type="submission" date="2020-03" db="EMBL/GenBank/DDBJ databases">
        <authorList>
            <person name="Ichikawa N."/>
            <person name="Kimura A."/>
            <person name="Kitahashi Y."/>
            <person name="Uohara A."/>
        </authorList>
    </citation>
    <scope>NUCLEOTIDE SEQUENCE [LARGE SCALE GENOMIC DNA]</scope>
    <source>
        <strain evidence="5 6">NBRC 108639</strain>
    </source>
</reference>
<dbReference type="InterPro" id="IPR046335">
    <property type="entry name" value="LacI/GalR-like_sensor"/>
</dbReference>
<dbReference type="Proteomes" id="UP000482800">
    <property type="component" value="Unassembled WGS sequence"/>
</dbReference>
<protein>
    <submittedName>
        <fullName evidence="5">Transcriptional regulator</fullName>
    </submittedName>
</protein>
<dbReference type="AlphaFoldDB" id="A0A6V8K0G3"/>
<dbReference type="PANTHER" id="PTHR30146:SF109">
    <property type="entry name" value="HTH-TYPE TRANSCRIPTIONAL REGULATOR GALS"/>
    <property type="match status" value="1"/>
</dbReference>
<name>A0A6V8K0G3_9ACTN</name>
<dbReference type="Pfam" id="PF13377">
    <property type="entry name" value="Peripla_BP_3"/>
    <property type="match status" value="1"/>
</dbReference>
<dbReference type="SUPFAM" id="SSF47413">
    <property type="entry name" value="lambda repressor-like DNA-binding domains"/>
    <property type="match status" value="1"/>
</dbReference>
<evidence type="ECO:0000256" key="1">
    <source>
        <dbReference type="ARBA" id="ARBA00023015"/>
    </source>
</evidence>